<dbReference type="RefSeq" id="WP_377004792.1">
    <property type="nucleotide sequence ID" value="NZ_JBHSGG010000031.1"/>
</dbReference>
<reference evidence="5" key="1">
    <citation type="journal article" date="2019" name="Int. J. Syst. Evol. Microbiol.">
        <title>The Global Catalogue of Microorganisms (GCM) 10K type strain sequencing project: providing services to taxonomists for standard genome sequencing and annotation.</title>
        <authorList>
            <consortium name="The Broad Institute Genomics Platform"/>
            <consortium name="The Broad Institute Genome Sequencing Center for Infectious Disease"/>
            <person name="Wu L."/>
            <person name="Ma J."/>
        </authorList>
    </citation>
    <scope>NUCLEOTIDE SEQUENCE [LARGE SCALE GENOMIC DNA]</scope>
    <source>
        <strain evidence="5">CGMCC 1.13574</strain>
    </source>
</reference>
<dbReference type="EMBL" id="JBHSGG010000031">
    <property type="protein sequence ID" value="MFC4728751.1"/>
    <property type="molecule type" value="Genomic_DNA"/>
</dbReference>
<evidence type="ECO:0000259" key="3">
    <source>
        <dbReference type="PROSITE" id="PS51295"/>
    </source>
</evidence>
<evidence type="ECO:0000256" key="1">
    <source>
        <dbReference type="ARBA" id="ARBA00022884"/>
    </source>
</evidence>
<keyword evidence="5" id="KW-1185">Reference proteome</keyword>
<proteinExistence type="predicted"/>
<accession>A0ABV9NL17</accession>
<gene>
    <name evidence="4" type="primary">yhbY</name>
    <name evidence="4" type="ORF">ACFO3Q_11275</name>
</gene>
<name>A0ABV9NL17_9GAMM</name>
<protein>
    <submittedName>
        <fullName evidence="4">Ribosome assembly RNA-binding protein YhbY</fullName>
    </submittedName>
</protein>
<comment type="caution">
    <text evidence="4">The sequence shown here is derived from an EMBL/GenBank/DDBJ whole genome shotgun (WGS) entry which is preliminary data.</text>
</comment>
<sequence length="102" mass="11422">MPSALTAAQKRYLRGLAHPLKPLIQVGAKGVTRALLAELDLVLERHELIKVKFAAEDRDTRDAWITELVENSGAELVQRIGNTTVIYRRAQENPQIVLPKAR</sequence>
<dbReference type="Proteomes" id="UP001595892">
    <property type="component" value="Unassembled WGS sequence"/>
</dbReference>
<dbReference type="InterPro" id="IPR001890">
    <property type="entry name" value="RNA-binding_CRM"/>
</dbReference>
<dbReference type="PANTHER" id="PTHR40065">
    <property type="entry name" value="RNA-BINDING PROTEIN YHBY"/>
    <property type="match status" value="1"/>
</dbReference>
<dbReference type="PROSITE" id="PS51295">
    <property type="entry name" value="CRM"/>
    <property type="match status" value="1"/>
</dbReference>
<dbReference type="Pfam" id="PF01985">
    <property type="entry name" value="CRS1_YhbY"/>
    <property type="match status" value="1"/>
</dbReference>
<keyword evidence="1 2" id="KW-0694">RNA-binding</keyword>
<dbReference type="InterPro" id="IPR017924">
    <property type="entry name" value="RNA-binding_YhbY"/>
</dbReference>
<dbReference type="NCBIfam" id="TIGR00253">
    <property type="entry name" value="RNA_bind_YhbY"/>
    <property type="match status" value="1"/>
</dbReference>
<dbReference type="SUPFAM" id="SSF75471">
    <property type="entry name" value="YhbY-like"/>
    <property type="match status" value="1"/>
</dbReference>
<dbReference type="Gene3D" id="3.30.110.60">
    <property type="entry name" value="YhbY-like"/>
    <property type="match status" value="1"/>
</dbReference>
<dbReference type="PANTHER" id="PTHR40065:SF3">
    <property type="entry name" value="RNA-BINDING PROTEIN YHBY"/>
    <property type="match status" value="1"/>
</dbReference>
<evidence type="ECO:0000313" key="5">
    <source>
        <dbReference type="Proteomes" id="UP001595892"/>
    </source>
</evidence>
<feature type="domain" description="CRM" evidence="3">
    <location>
        <begin position="3"/>
        <end position="99"/>
    </location>
</feature>
<evidence type="ECO:0000313" key="4">
    <source>
        <dbReference type="EMBL" id="MFC4728751.1"/>
    </source>
</evidence>
<dbReference type="InterPro" id="IPR051925">
    <property type="entry name" value="RNA-binding_domain"/>
</dbReference>
<organism evidence="4 5">
    <name type="scientific">Coralloluteibacterium thermophilum</name>
    <dbReference type="NCBI Taxonomy" id="2707049"/>
    <lineage>
        <taxon>Bacteria</taxon>
        <taxon>Pseudomonadati</taxon>
        <taxon>Pseudomonadota</taxon>
        <taxon>Gammaproteobacteria</taxon>
        <taxon>Lysobacterales</taxon>
        <taxon>Lysobacteraceae</taxon>
        <taxon>Coralloluteibacterium</taxon>
    </lineage>
</organism>
<evidence type="ECO:0000256" key="2">
    <source>
        <dbReference type="PROSITE-ProRule" id="PRU00626"/>
    </source>
</evidence>
<dbReference type="InterPro" id="IPR035920">
    <property type="entry name" value="YhbY-like_sf"/>
</dbReference>
<dbReference type="SMART" id="SM01103">
    <property type="entry name" value="CRS1_YhbY"/>
    <property type="match status" value="1"/>
</dbReference>